<dbReference type="InterPro" id="IPR002823">
    <property type="entry name" value="DUF112_TM"/>
</dbReference>
<protein>
    <submittedName>
        <fullName evidence="3">Tripartite tricarboxylate transporter permease</fullName>
    </submittedName>
</protein>
<dbReference type="Pfam" id="PF01970">
    <property type="entry name" value="TctA"/>
    <property type="match status" value="1"/>
</dbReference>
<evidence type="ECO:0000256" key="1">
    <source>
        <dbReference type="SAM" id="Phobius"/>
    </source>
</evidence>
<keyword evidence="1" id="KW-1133">Transmembrane helix</keyword>
<dbReference type="AlphaFoldDB" id="A0AAW9RQE5"/>
<feature type="transmembrane region" description="Helical" evidence="1">
    <location>
        <begin position="382"/>
        <end position="400"/>
    </location>
</feature>
<evidence type="ECO:0000313" key="3">
    <source>
        <dbReference type="EMBL" id="MEJ8571614.1"/>
    </source>
</evidence>
<feature type="domain" description="DUF112" evidence="2">
    <location>
        <begin position="15"/>
        <end position="433"/>
    </location>
</feature>
<organism evidence="3 4">
    <name type="scientific">Microbaculum marinum</name>
    <dbReference type="NCBI Taxonomy" id="1764581"/>
    <lineage>
        <taxon>Bacteria</taxon>
        <taxon>Pseudomonadati</taxon>
        <taxon>Pseudomonadota</taxon>
        <taxon>Alphaproteobacteria</taxon>
        <taxon>Hyphomicrobiales</taxon>
        <taxon>Tepidamorphaceae</taxon>
        <taxon>Microbaculum</taxon>
    </lineage>
</organism>
<feature type="transmembrane region" description="Helical" evidence="1">
    <location>
        <begin position="133"/>
        <end position="154"/>
    </location>
</feature>
<accession>A0AAW9RQE5</accession>
<feature type="transmembrane region" description="Helical" evidence="1">
    <location>
        <begin position="199"/>
        <end position="219"/>
    </location>
</feature>
<proteinExistence type="predicted"/>
<dbReference type="RefSeq" id="WP_340329312.1">
    <property type="nucleotide sequence ID" value="NZ_JAZHOF010000003.1"/>
</dbReference>
<feature type="transmembrane region" description="Helical" evidence="1">
    <location>
        <begin position="103"/>
        <end position="127"/>
    </location>
</feature>
<keyword evidence="4" id="KW-1185">Reference proteome</keyword>
<dbReference type="EMBL" id="JAZHOF010000003">
    <property type="protein sequence ID" value="MEJ8571614.1"/>
    <property type="molecule type" value="Genomic_DNA"/>
</dbReference>
<dbReference type="Proteomes" id="UP001378188">
    <property type="component" value="Unassembled WGS sequence"/>
</dbReference>
<reference evidence="3 4" key="1">
    <citation type="submission" date="2024-02" db="EMBL/GenBank/DDBJ databases">
        <title>Genome analysis and characterization of Microbaculum marinisediminis sp. nov., isolated from marine sediment.</title>
        <authorList>
            <person name="Du Z.-J."/>
            <person name="Ye Y.-Q."/>
            <person name="Zhang Z.-R."/>
            <person name="Yuan S.-M."/>
            <person name="Zhang X.-Y."/>
        </authorList>
    </citation>
    <scope>NUCLEOTIDE SEQUENCE [LARGE SCALE GENOMIC DNA]</scope>
    <source>
        <strain evidence="3 4">SDUM1044001</strain>
    </source>
</reference>
<dbReference type="PANTHER" id="PTHR35342:SF5">
    <property type="entry name" value="TRICARBOXYLIC TRANSPORT PROTEIN"/>
    <property type="match status" value="1"/>
</dbReference>
<evidence type="ECO:0000313" key="4">
    <source>
        <dbReference type="Proteomes" id="UP001378188"/>
    </source>
</evidence>
<evidence type="ECO:0000259" key="2">
    <source>
        <dbReference type="Pfam" id="PF01970"/>
    </source>
</evidence>
<feature type="transmembrane region" description="Helical" evidence="1">
    <location>
        <begin position="467"/>
        <end position="486"/>
    </location>
</feature>
<feature type="transmembrane region" description="Helical" evidence="1">
    <location>
        <begin position="305"/>
        <end position="329"/>
    </location>
</feature>
<feature type="transmembrane region" description="Helical" evidence="1">
    <location>
        <begin position="350"/>
        <end position="376"/>
    </location>
</feature>
<sequence>MIWEYMAEAFTLSGLMYCFIGVLTGTLVGVLPGVGPAAAMSLLLPITFGMGPANAIIMLAGIYYGSQYGGSTTAILMRIPGEAASVVTCIDGYMMARKGRAGAALGLAAFGSFFGGTIGIAGIVFAAPLFSKVALAFGPPEYFALILLGVLLVTNLSTDPFVKAATMAVLGLFAGAVGIDLISGENRFTMGTLTLTDGISISVAAIGLFGIGEVLSNLLDRTAQPHVVKTSIRSLFPNREEWRRSAKPMARGTVLGFFMGILPGGGAVMASLTSYALEKRLSDHKEEFGRGAVEGLSGPETANNAATAGAFIPLLTFGLPSNVVMALLLGALQIHGVQPGPAMIEMHPHLFWSVIASMYIGNVFLMVLNLPLIGLWVQLLRISYTLLFPIIIVGCVVGAYTVSQNEFDILIIGVLGVFAYIMRQLSYDIAPFIFGLVLSPLMENAFRQSLLMSRGSPQIFVERPISAALIALAAIVLCFPLMKRVVGKSST</sequence>
<comment type="caution">
    <text evidence="3">The sequence shown here is derived from an EMBL/GenBank/DDBJ whole genome shotgun (WGS) entry which is preliminary data.</text>
</comment>
<dbReference type="PANTHER" id="PTHR35342">
    <property type="entry name" value="TRICARBOXYLIC TRANSPORT PROTEIN"/>
    <property type="match status" value="1"/>
</dbReference>
<feature type="transmembrane region" description="Helical" evidence="1">
    <location>
        <begin position="407"/>
        <end position="423"/>
    </location>
</feature>
<feature type="transmembrane region" description="Helical" evidence="1">
    <location>
        <begin position="253"/>
        <end position="277"/>
    </location>
</feature>
<keyword evidence="1" id="KW-0812">Transmembrane</keyword>
<feature type="transmembrane region" description="Helical" evidence="1">
    <location>
        <begin position="12"/>
        <end position="31"/>
    </location>
</feature>
<gene>
    <name evidence="3" type="ORF">V3328_09035</name>
</gene>
<feature type="transmembrane region" description="Helical" evidence="1">
    <location>
        <begin position="37"/>
        <end position="64"/>
    </location>
</feature>
<keyword evidence="1" id="KW-0472">Membrane</keyword>
<name>A0AAW9RQE5_9HYPH</name>
<feature type="transmembrane region" description="Helical" evidence="1">
    <location>
        <begin position="161"/>
        <end position="179"/>
    </location>
</feature>